<dbReference type="PANTHER" id="PTHR37507">
    <property type="entry name" value="SPORULATION PROTEIN YDCC"/>
    <property type="match status" value="1"/>
</dbReference>
<protein>
    <submittedName>
        <fullName evidence="3">Sigma-E factor regulatory protein RseB domain-containing protein</fullName>
    </submittedName>
</protein>
<accession>A0ABN3VJQ4</accession>
<dbReference type="Proteomes" id="UP001500979">
    <property type="component" value="Unassembled WGS sequence"/>
</dbReference>
<dbReference type="SUPFAM" id="SSF89392">
    <property type="entry name" value="Prokaryotic lipoproteins and lipoprotein localization factors"/>
    <property type="match status" value="1"/>
</dbReference>
<dbReference type="Pfam" id="PF03548">
    <property type="entry name" value="LolA"/>
    <property type="match status" value="1"/>
</dbReference>
<feature type="chain" id="PRO_5045587812" evidence="2">
    <location>
        <begin position="31"/>
        <end position="335"/>
    </location>
</feature>
<comment type="caution">
    <text evidence="3">The sequence shown here is derived from an EMBL/GenBank/DDBJ whole genome shotgun (WGS) entry which is preliminary data.</text>
</comment>
<gene>
    <name evidence="3" type="ORF">GCM10010470_54140</name>
</gene>
<feature type="signal peptide" evidence="2">
    <location>
        <begin position="1"/>
        <end position="30"/>
    </location>
</feature>
<proteinExistence type="predicted"/>
<dbReference type="InterPro" id="IPR029046">
    <property type="entry name" value="LolA/LolB/LppX"/>
</dbReference>
<evidence type="ECO:0000313" key="4">
    <source>
        <dbReference type="Proteomes" id="UP001500979"/>
    </source>
</evidence>
<evidence type="ECO:0000256" key="2">
    <source>
        <dbReference type="SAM" id="SignalP"/>
    </source>
</evidence>
<keyword evidence="4" id="KW-1185">Reference proteome</keyword>
<sequence length="335" mass="34741">MKRTQIAATAGIAAGVVGLTALALPTGAGADPVLPPVAPEALVESVLTATPPALAGTVEVDNELGLPAVPGAPEISQGDASFQVWADGQGRHRVSIPSPAGETTVVNDGATVWKWNAEKRQVVKAPHHEQQPRHEATDPAALSRQLVDTLRRSSDVTVDGTASVAGRDAYELVLTPKPTERTVLREVRIAVDSEKRIPLAVTVNTNGSDNPALRVGFSNLDLSQPDAALFQFTAPPGAQVEEAKPGPEHKADHPQPTFVGDGWDTVVRTALPAGDDKDAADPVAVVKQIGKPVNGPWGQGWIVTTKAGSALVTADGQVLAGAVPEQVLTEALGNR</sequence>
<reference evidence="3 4" key="1">
    <citation type="journal article" date="2019" name="Int. J. Syst. Evol. Microbiol.">
        <title>The Global Catalogue of Microorganisms (GCM) 10K type strain sequencing project: providing services to taxonomists for standard genome sequencing and annotation.</title>
        <authorList>
            <consortium name="The Broad Institute Genomics Platform"/>
            <consortium name="The Broad Institute Genome Sequencing Center for Infectious Disease"/>
            <person name="Wu L."/>
            <person name="Ma J."/>
        </authorList>
    </citation>
    <scope>NUCLEOTIDE SEQUENCE [LARGE SCALE GENOMIC DNA]</scope>
    <source>
        <strain evidence="3 4">JCM 9383</strain>
    </source>
</reference>
<feature type="region of interest" description="Disordered" evidence="1">
    <location>
        <begin position="239"/>
        <end position="261"/>
    </location>
</feature>
<dbReference type="Gene3D" id="2.50.20.10">
    <property type="entry name" value="Lipoprotein localisation LolA/LolB/LppX"/>
    <property type="match status" value="1"/>
</dbReference>
<dbReference type="InterPro" id="IPR052944">
    <property type="entry name" value="Sporulation_related"/>
</dbReference>
<feature type="compositionally biased region" description="Basic and acidic residues" evidence="1">
    <location>
        <begin position="241"/>
        <end position="253"/>
    </location>
</feature>
<dbReference type="PANTHER" id="PTHR37507:SF2">
    <property type="entry name" value="SPORULATION PROTEIN YDCC"/>
    <property type="match status" value="1"/>
</dbReference>
<organism evidence="3 4">
    <name type="scientific">Saccharopolyspora taberi</name>
    <dbReference type="NCBI Taxonomy" id="60895"/>
    <lineage>
        <taxon>Bacteria</taxon>
        <taxon>Bacillati</taxon>
        <taxon>Actinomycetota</taxon>
        <taxon>Actinomycetes</taxon>
        <taxon>Pseudonocardiales</taxon>
        <taxon>Pseudonocardiaceae</taxon>
        <taxon>Saccharopolyspora</taxon>
    </lineage>
</organism>
<evidence type="ECO:0000256" key="1">
    <source>
        <dbReference type="SAM" id="MobiDB-lite"/>
    </source>
</evidence>
<evidence type="ECO:0000313" key="3">
    <source>
        <dbReference type="EMBL" id="GAA2811868.1"/>
    </source>
</evidence>
<dbReference type="RefSeq" id="WP_344684423.1">
    <property type="nucleotide sequence ID" value="NZ_BAAAUX010000023.1"/>
</dbReference>
<name>A0ABN3VJQ4_9PSEU</name>
<dbReference type="InterPro" id="IPR004564">
    <property type="entry name" value="OM_lipoprot_carrier_LolA-like"/>
</dbReference>
<dbReference type="EMBL" id="BAAAUX010000023">
    <property type="protein sequence ID" value="GAA2811868.1"/>
    <property type="molecule type" value="Genomic_DNA"/>
</dbReference>
<keyword evidence="2" id="KW-0732">Signal</keyword>